<dbReference type="Pfam" id="PF13393">
    <property type="entry name" value="tRNA-synt_His"/>
    <property type="match status" value="1"/>
</dbReference>
<sequence>MRLAIDLISIKEELQFLKYFNQQGYQLVDFNLIEKLNWKTLTHEDLQQMDERCFWQHNKHMYVLRNDFTNQLFRYFTAFPIKYKLVAYVGDIIRNHKVIKQVGIENYHPKFETMTKSFLDFHHFIHQYLNDCIQFVILGHYQLINTLLKPHDQTEDVMEMIEERNLSGLIQKLGVQHPLIQILKENTLNQLKVFPDYLHVNHPVLKSIQSWGSWLKKQGITQIHLDITAQPPRSYYKGVFIKCHLEQSSHRVLTGGYYNDVLEGFGLGLTL</sequence>
<dbReference type="EMBL" id="UHDZ01000001">
    <property type="protein sequence ID" value="SUM67653.1"/>
    <property type="molecule type" value="Genomic_DNA"/>
</dbReference>
<evidence type="ECO:0000313" key="3">
    <source>
        <dbReference type="Proteomes" id="UP000255425"/>
    </source>
</evidence>
<dbReference type="NCBIfam" id="NF008947">
    <property type="entry name" value="PRK12294.1"/>
    <property type="match status" value="1"/>
</dbReference>
<feature type="domain" description="Class II Histidinyl-tRNA synthetase (HisRS)-like catalytic core" evidence="1">
    <location>
        <begin position="15"/>
        <end position="266"/>
    </location>
</feature>
<name>A0A380GYZ7_9STAP</name>
<gene>
    <name evidence="2" type="primary">hisZ</name>
    <name evidence="2" type="ORF">NCTC11807_00255</name>
</gene>
<accession>A0A380GYZ7</accession>
<keyword evidence="2" id="KW-0808">Transferase</keyword>
<dbReference type="Gene3D" id="3.30.930.10">
    <property type="entry name" value="Bira Bifunctional Protein, Domain 2"/>
    <property type="match status" value="1"/>
</dbReference>
<dbReference type="AlphaFoldDB" id="A0A380GYZ7"/>
<dbReference type="SUPFAM" id="SSF55681">
    <property type="entry name" value="Class II aaRS and biotin synthetases"/>
    <property type="match status" value="1"/>
</dbReference>
<reference evidence="2 3" key="1">
    <citation type="submission" date="2018-06" db="EMBL/GenBank/DDBJ databases">
        <authorList>
            <consortium name="Pathogen Informatics"/>
            <person name="Doyle S."/>
        </authorList>
    </citation>
    <scope>NUCLEOTIDE SEQUENCE [LARGE SCALE GENOMIC DNA]</scope>
    <source>
        <strain evidence="2 3">NCTC11807</strain>
    </source>
</reference>
<keyword evidence="2" id="KW-0328">Glycosyltransferase</keyword>
<dbReference type="RefSeq" id="WP_238994480.1">
    <property type="nucleotide sequence ID" value="NZ_CP068029.1"/>
</dbReference>
<dbReference type="GO" id="GO:0016757">
    <property type="term" value="F:glycosyltransferase activity"/>
    <property type="evidence" value="ECO:0007669"/>
    <property type="project" value="UniProtKB-KW"/>
</dbReference>
<evidence type="ECO:0000259" key="1">
    <source>
        <dbReference type="Pfam" id="PF13393"/>
    </source>
</evidence>
<dbReference type="InterPro" id="IPR041715">
    <property type="entry name" value="HisRS-like_core"/>
</dbReference>
<keyword evidence="3" id="KW-1185">Reference proteome</keyword>
<dbReference type="GO" id="GO:0140096">
    <property type="term" value="F:catalytic activity, acting on a protein"/>
    <property type="evidence" value="ECO:0007669"/>
    <property type="project" value="UniProtKB-ARBA"/>
</dbReference>
<dbReference type="Proteomes" id="UP000255425">
    <property type="component" value="Unassembled WGS sequence"/>
</dbReference>
<organism evidence="2 3">
    <name type="scientific">Staphylococcus saccharolyticus</name>
    <dbReference type="NCBI Taxonomy" id="33028"/>
    <lineage>
        <taxon>Bacteria</taxon>
        <taxon>Bacillati</taxon>
        <taxon>Bacillota</taxon>
        <taxon>Bacilli</taxon>
        <taxon>Bacillales</taxon>
        <taxon>Staphylococcaceae</taxon>
        <taxon>Staphylococcus</taxon>
    </lineage>
</organism>
<dbReference type="InterPro" id="IPR045864">
    <property type="entry name" value="aa-tRNA-synth_II/BPL/LPL"/>
</dbReference>
<proteinExistence type="predicted"/>
<protein>
    <submittedName>
        <fullName evidence="2">ATP phosphoribosyltransferase</fullName>
    </submittedName>
</protein>
<evidence type="ECO:0000313" key="2">
    <source>
        <dbReference type="EMBL" id="SUM67653.1"/>
    </source>
</evidence>